<comment type="caution">
    <text evidence="1">The sequence shown here is derived from an EMBL/GenBank/DDBJ whole genome shotgun (WGS) entry which is preliminary data.</text>
</comment>
<reference evidence="1" key="1">
    <citation type="submission" date="2020-10" db="EMBL/GenBank/DDBJ databases">
        <authorList>
            <person name="Castelo-Branco R."/>
            <person name="Eusebio N."/>
            <person name="Adriana R."/>
            <person name="Vieira A."/>
            <person name="Brugerolle De Fraissinette N."/>
            <person name="Rezende De Castro R."/>
            <person name="Schneider M.P."/>
            <person name="Vasconcelos V."/>
            <person name="Leao P.N."/>
        </authorList>
    </citation>
    <scope>NUCLEOTIDE SEQUENCE</scope>
    <source>
        <strain evidence="1">LEGE 11467</strain>
    </source>
</reference>
<evidence type="ECO:0000313" key="1">
    <source>
        <dbReference type="EMBL" id="MBE9041000.1"/>
    </source>
</evidence>
<protein>
    <submittedName>
        <fullName evidence="1">Uncharacterized protein</fullName>
    </submittedName>
</protein>
<dbReference type="Proteomes" id="UP000621799">
    <property type="component" value="Unassembled WGS sequence"/>
</dbReference>
<evidence type="ECO:0000313" key="2">
    <source>
        <dbReference type="Proteomes" id="UP000621799"/>
    </source>
</evidence>
<accession>A0A928W0E8</accession>
<keyword evidence="2" id="KW-1185">Reference proteome</keyword>
<dbReference type="RefSeq" id="WP_264321230.1">
    <property type="nucleotide sequence ID" value="NZ_JADEXN010000139.1"/>
</dbReference>
<name>A0A928W0E8_9CYAN</name>
<gene>
    <name evidence="1" type="ORF">IQ235_09430</name>
</gene>
<dbReference type="AlphaFoldDB" id="A0A928W0E8"/>
<organism evidence="1 2">
    <name type="scientific">Zarconia navalis LEGE 11467</name>
    <dbReference type="NCBI Taxonomy" id="1828826"/>
    <lineage>
        <taxon>Bacteria</taxon>
        <taxon>Bacillati</taxon>
        <taxon>Cyanobacteriota</taxon>
        <taxon>Cyanophyceae</taxon>
        <taxon>Oscillatoriophycideae</taxon>
        <taxon>Oscillatoriales</taxon>
        <taxon>Oscillatoriales incertae sedis</taxon>
        <taxon>Zarconia</taxon>
        <taxon>Zarconia navalis</taxon>
    </lineage>
</organism>
<dbReference type="EMBL" id="JADEXN010000139">
    <property type="protein sequence ID" value="MBE9041000.1"/>
    <property type="molecule type" value="Genomic_DNA"/>
</dbReference>
<sequence length="79" mass="9460">MTNNPRTIFAISNYRVYEDFTGIHFYEKEEEYHDFASTFYEVQVELPIDKIVEFIDENNLFDKLSDVGKSKYLQHKNGQ</sequence>
<proteinExistence type="predicted"/>